<reference evidence="1" key="1">
    <citation type="submission" date="2022-08" db="EMBL/GenBank/DDBJ databases">
        <title>Genome Sequence of Fusarium decemcellulare.</title>
        <authorList>
            <person name="Buettner E."/>
        </authorList>
    </citation>
    <scope>NUCLEOTIDE SEQUENCE</scope>
    <source>
        <strain evidence="1">Babe19</strain>
    </source>
</reference>
<comment type="caution">
    <text evidence="1">The sequence shown here is derived from an EMBL/GenBank/DDBJ whole genome shotgun (WGS) entry which is preliminary data.</text>
</comment>
<dbReference type="Proteomes" id="UP001148629">
    <property type="component" value="Unassembled WGS sequence"/>
</dbReference>
<sequence length="273" mass="29642">MSATTMEESNRLRSVLAKGQGPSFGLWNMIPDDNVARMLARVPNIDWVLIDCEHGNIDDRSMHHAIPAVASTGVSPIVRIPGTESWMIKRALDAGAHGVSTPLNASEAREIVQAAKFPPQGIRGFGSALPMERFQSQPTMSEYLQQANNALLTMVQIETQQALDNLEEIAAVDGIDLLFVGPFDLGNNIGYPIIDGNFKPELKDAITRVRDAAHKAGKKCGIYSASSEQANEYAKAGFDMVHVSTDFTFLQAGMMQQVNIAKGLEVKPAARGY</sequence>
<dbReference type="EMBL" id="JANRMS010000079">
    <property type="protein sequence ID" value="KAJ3547440.1"/>
    <property type="molecule type" value="Genomic_DNA"/>
</dbReference>
<gene>
    <name evidence="1" type="ORF">NM208_g1516</name>
</gene>
<accession>A0ACC1SW05</accession>
<protein>
    <submittedName>
        <fullName evidence="1">Uncharacterized protein</fullName>
    </submittedName>
</protein>
<evidence type="ECO:0000313" key="2">
    <source>
        <dbReference type="Proteomes" id="UP001148629"/>
    </source>
</evidence>
<name>A0ACC1SW05_9HYPO</name>
<proteinExistence type="predicted"/>
<organism evidence="1 2">
    <name type="scientific">Fusarium decemcellulare</name>
    <dbReference type="NCBI Taxonomy" id="57161"/>
    <lineage>
        <taxon>Eukaryota</taxon>
        <taxon>Fungi</taxon>
        <taxon>Dikarya</taxon>
        <taxon>Ascomycota</taxon>
        <taxon>Pezizomycotina</taxon>
        <taxon>Sordariomycetes</taxon>
        <taxon>Hypocreomycetidae</taxon>
        <taxon>Hypocreales</taxon>
        <taxon>Nectriaceae</taxon>
        <taxon>Fusarium</taxon>
        <taxon>Fusarium decemcellulare species complex</taxon>
    </lineage>
</organism>
<evidence type="ECO:0000313" key="1">
    <source>
        <dbReference type="EMBL" id="KAJ3547440.1"/>
    </source>
</evidence>
<keyword evidence="2" id="KW-1185">Reference proteome</keyword>